<dbReference type="InterPro" id="IPR000276">
    <property type="entry name" value="GPCR_Rhodpsn"/>
</dbReference>
<keyword evidence="3" id="KW-1133">Transmembrane helix</keyword>
<keyword evidence="2" id="KW-0812">Transmembrane</keyword>
<evidence type="ECO:0000313" key="11">
    <source>
        <dbReference type="WBParaSite" id="Minc3s00123g05269"/>
    </source>
</evidence>
<dbReference type="SUPFAM" id="SSF81321">
    <property type="entry name" value="Family A G protein-coupled receptor-like"/>
    <property type="match status" value="1"/>
</dbReference>
<reference evidence="11" key="1">
    <citation type="submission" date="2022-11" db="UniProtKB">
        <authorList>
            <consortium name="WormBaseParasite"/>
        </authorList>
    </citation>
    <scope>IDENTIFICATION</scope>
</reference>
<name>A0A914KUR7_MELIC</name>
<evidence type="ECO:0000256" key="1">
    <source>
        <dbReference type="ARBA" id="ARBA00004141"/>
    </source>
</evidence>
<organism evidence="10 11">
    <name type="scientific">Meloidogyne incognita</name>
    <name type="common">Southern root-knot nematode worm</name>
    <name type="synonym">Oxyuris incognita</name>
    <dbReference type="NCBI Taxonomy" id="6306"/>
    <lineage>
        <taxon>Eukaryota</taxon>
        <taxon>Metazoa</taxon>
        <taxon>Ecdysozoa</taxon>
        <taxon>Nematoda</taxon>
        <taxon>Chromadorea</taxon>
        <taxon>Rhabditida</taxon>
        <taxon>Tylenchina</taxon>
        <taxon>Tylenchomorpha</taxon>
        <taxon>Tylenchoidea</taxon>
        <taxon>Meloidogynidae</taxon>
        <taxon>Meloidogyninae</taxon>
        <taxon>Meloidogyne</taxon>
        <taxon>Meloidogyne incognita group</taxon>
    </lineage>
</organism>
<dbReference type="PANTHER" id="PTHR24238">
    <property type="entry name" value="G-PROTEIN COUPLED RECEPTOR"/>
    <property type="match status" value="1"/>
</dbReference>
<keyword evidence="10" id="KW-1185">Reference proteome</keyword>
<evidence type="ECO:0000256" key="6">
    <source>
        <dbReference type="ARBA" id="ARBA00023170"/>
    </source>
</evidence>
<dbReference type="PRINTS" id="PR00237">
    <property type="entry name" value="GPCRRHODOPSN"/>
</dbReference>
<evidence type="ECO:0000256" key="4">
    <source>
        <dbReference type="ARBA" id="ARBA00023040"/>
    </source>
</evidence>
<feature type="compositionally biased region" description="Basic and acidic residues" evidence="8">
    <location>
        <begin position="99"/>
        <end position="111"/>
    </location>
</feature>
<dbReference type="WBParaSite" id="Minc3s00123g05269">
    <property type="protein sequence ID" value="Minc3s00123g05269"/>
    <property type="gene ID" value="Minc3s00123g05269"/>
</dbReference>
<dbReference type="GO" id="GO:0008188">
    <property type="term" value="F:neuropeptide receptor activity"/>
    <property type="evidence" value="ECO:0007669"/>
    <property type="project" value="TreeGrafter"/>
</dbReference>
<comment type="subcellular location">
    <subcellularLocation>
        <location evidence="1">Membrane</location>
        <topology evidence="1">Multi-pass membrane protein</topology>
    </subcellularLocation>
</comment>
<dbReference type="GO" id="GO:0005886">
    <property type="term" value="C:plasma membrane"/>
    <property type="evidence" value="ECO:0007669"/>
    <property type="project" value="TreeGrafter"/>
</dbReference>
<keyword evidence="7" id="KW-0807">Transducer</keyword>
<dbReference type="InterPro" id="IPR017452">
    <property type="entry name" value="GPCR_Rhodpsn_7TM"/>
</dbReference>
<evidence type="ECO:0000313" key="10">
    <source>
        <dbReference type="Proteomes" id="UP000887563"/>
    </source>
</evidence>
<evidence type="ECO:0000256" key="5">
    <source>
        <dbReference type="ARBA" id="ARBA00023136"/>
    </source>
</evidence>
<feature type="domain" description="G-protein coupled receptors family 1 profile" evidence="9">
    <location>
        <begin position="1"/>
        <end position="58"/>
    </location>
</feature>
<dbReference type="Gene3D" id="1.20.1070.10">
    <property type="entry name" value="Rhodopsin 7-helix transmembrane proteins"/>
    <property type="match status" value="1"/>
</dbReference>
<evidence type="ECO:0000259" key="9">
    <source>
        <dbReference type="PROSITE" id="PS50262"/>
    </source>
</evidence>
<dbReference type="Proteomes" id="UP000887563">
    <property type="component" value="Unplaced"/>
</dbReference>
<keyword evidence="4" id="KW-0297">G-protein coupled receptor</keyword>
<accession>A0A914KUR7</accession>
<dbReference type="PROSITE" id="PS50262">
    <property type="entry name" value="G_PROTEIN_RECEP_F1_2"/>
    <property type="match status" value="1"/>
</dbReference>
<proteinExistence type="predicted"/>
<keyword evidence="5" id="KW-0472">Membrane</keyword>
<protein>
    <submittedName>
        <fullName evidence="11">G-protein coupled receptors family 1 profile domain-containing protein</fullName>
    </submittedName>
</protein>
<evidence type="ECO:0000256" key="3">
    <source>
        <dbReference type="ARBA" id="ARBA00022989"/>
    </source>
</evidence>
<sequence>MLIVIVVLFFFCWTPSYIWWIFLCAQDTFGTFNIWNSEVNTIITVLTYLSSCTNPITYCFLNNKFRNALILTFGWKRSSARKSKSEGHYNYTQNTSPMEYRRRSYDPNDEN</sequence>
<dbReference type="AlphaFoldDB" id="A0A914KUR7"/>
<keyword evidence="6" id="KW-0675">Receptor</keyword>
<evidence type="ECO:0000256" key="2">
    <source>
        <dbReference type="ARBA" id="ARBA00022692"/>
    </source>
</evidence>
<feature type="region of interest" description="Disordered" evidence="8">
    <location>
        <begin position="78"/>
        <end position="111"/>
    </location>
</feature>
<evidence type="ECO:0000256" key="7">
    <source>
        <dbReference type="ARBA" id="ARBA00023224"/>
    </source>
</evidence>
<evidence type="ECO:0000256" key="8">
    <source>
        <dbReference type="SAM" id="MobiDB-lite"/>
    </source>
</evidence>
<dbReference type="PANTHER" id="PTHR24238:SF75">
    <property type="entry name" value="CHOLECYSTOKININ-LIKE RECEPTOR AT 17D1-RELATED"/>
    <property type="match status" value="1"/>
</dbReference>